<keyword evidence="1" id="KW-1133">Transmembrane helix</keyword>
<evidence type="ECO:0000313" key="2">
    <source>
        <dbReference type="EMBL" id="USQ81992.1"/>
    </source>
</evidence>
<protein>
    <submittedName>
        <fullName evidence="2">Uncharacterized protein</fullName>
    </submittedName>
</protein>
<dbReference type="EMBL" id="CP099489">
    <property type="protein sequence ID" value="USQ81992.1"/>
    <property type="molecule type" value="Genomic_DNA"/>
</dbReference>
<feature type="transmembrane region" description="Helical" evidence="1">
    <location>
        <begin position="29"/>
        <end position="50"/>
    </location>
</feature>
<reference evidence="2" key="1">
    <citation type="submission" date="2022-06" db="EMBL/GenBank/DDBJ databases">
        <title>Ornithinimicrobium HY1793.</title>
        <authorList>
            <person name="Huang Y."/>
        </authorList>
    </citation>
    <scope>NUCLEOTIDE SEQUENCE</scope>
    <source>
        <strain evidence="2">HY1793</strain>
    </source>
</reference>
<keyword evidence="1" id="KW-0812">Transmembrane</keyword>
<dbReference type="Proteomes" id="UP001056455">
    <property type="component" value="Chromosome"/>
</dbReference>
<evidence type="ECO:0000256" key="1">
    <source>
        <dbReference type="SAM" id="Phobius"/>
    </source>
</evidence>
<dbReference type="RefSeq" id="WP_252595529.1">
    <property type="nucleotide sequence ID" value="NZ_CP099489.1"/>
</dbReference>
<name>A0ABY4YZG5_9MICO</name>
<proteinExistence type="predicted"/>
<gene>
    <name evidence="2" type="ORF">NF556_10225</name>
</gene>
<organism evidence="2 3">
    <name type="scientific">Ornithinimicrobium faecis</name>
    <dbReference type="NCBI Taxonomy" id="2934158"/>
    <lineage>
        <taxon>Bacteria</taxon>
        <taxon>Bacillati</taxon>
        <taxon>Actinomycetota</taxon>
        <taxon>Actinomycetes</taxon>
        <taxon>Micrococcales</taxon>
        <taxon>Ornithinimicrobiaceae</taxon>
        <taxon>Ornithinimicrobium</taxon>
    </lineage>
</organism>
<accession>A0ABY4YZG5</accession>
<evidence type="ECO:0000313" key="3">
    <source>
        <dbReference type="Proteomes" id="UP001056455"/>
    </source>
</evidence>
<sequence>MPQTSRPWPLRQNLVLARGALRSWSPRQVLVAAVAAVLVAVVIGVATVLMPNPIFGRDIPPVWWNYPVWLVTSALSGMLLATYLRQSALHVEAPDAAEHLEAGDVRSSRLGAAGGVLAWCAVGWPVPPRALAVVP</sequence>
<keyword evidence="1" id="KW-0472">Membrane</keyword>
<feature type="transmembrane region" description="Helical" evidence="1">
    <location>
        <begin position="62"/>
        <end position="84"/>
    </location>
</feature>
<keyword evidence="3" id="KW-1185">Reference proteome</keyword>